<dbReference type="Proteomes" id="UP001500037">
    <property type="component" value="Unassembled WGS sequence"/>
</dbReference>
<dbReference type="Gene3D" id="2.30.30.440">
    <property type="entry name" value="Domain of unknown function DUF1918"/>
    <property type="match status" value="1"/>
</dbReference>
<sequence>MAEIGDTLHIHSRAVGIKDRVGEIVEVHGTDGGPPYLVKFEDGTQSLVFPGPDGMVEHPKDGTA</sequence>
<dbReference type="EMBL" id="BAAALF010000168">
    <property type="protein sequence ID" value="GAA1265177.1"/>
    <property type="molecule type" value="Genomic_DNA"/>
</dbReference>
<evidence type="ECO:0000313" key="3">
    <source>
        <dbReference type="Proteomes" id="UP001500037"/>
    </source>
</evidence>
<protein>
    <submittedName>
        <fullName evidence="2">DUF1918 domain-containing protein</fullName>
    </submittedName>
</protein>
<comment type="caution">
    <text evidence="2">The sequence shown here is derived from an EMBL/GenBank/DDBJ whole genome shotgun (WGS) entry which is preliminary data.</text>
</comment>
<dbReference type="SUPFAM" id="SSF50118">
    <property type="entry name" value="Cell growth inhibitor/plasmid maintenance toxic component"/>
    <property type="match status" value="1"/>
</dbReference>
<name>A0ABN1WTV8_9ACTN</name>
<dbReference type="RefSeq" id="WP_344445515.1">
    <property type="nucleotide sequence ID" value="NZ_BAAALF010000168.1"/>
</dbReference>
<reference evidence="2 3" key="1">
    <citation type="journal article" date="2019" name="Int. J. Syst. Evol. Microbiol.">
        <title>The Global Catalogue of Microorganisms (GCM) 10K type strain sequencing project: providing services to taxonomists for standard genome sequencing and annotation.</title>
        <authorList>
            <consortium name="The Broad Institute Genomics Platform"/>
            <consortium name="The Broad Institute Genome Sequencing Center for Infectious Disease"/>
            <person name="Wu L."/>
            <person name="Ma J."/>
        </authorList>
    </citation>
    <scope>NUCLEOTIDE SEQUENCE [LARGE SCALE GENOMIC DNA]</scope>
    <source>
        <strain evidence="2 3">JCM 13004</strain>
    </source>
</reference>
<feature type="domain" description="DUF1918" evidence="1">
    <location>
        <begin position="2"/>
        <end position="56"/>
    </location>
</feature>
<accession>A0ABN1WTV8</accession>
<organism evidence="2 3">
    <name type="scientific">Kitasatospora nipponensis</name>
    <dbReference type="NCBI Taxonomy" id="258049"/>
    <lineage>
        <taxon>Bacteria</taxon>
        <taxon>Bacillati</taxon>
        <taxon>Actinomycetota</taxon>
        <taxon>Actinomycetes</taxon>
        <taxon>Kitasatosporales</taxon>
        <taxon>Streptomycetaceae</taxon>
        <taxon>Kitasatospora</taxon>
    </lineage>
</organism>
<keyword evidence="3" id="KW-1185">Reference proteome</keyword>
<dbReference type="InterPro" id="IPR015035">
    <property type="entry name" value="DUF1918"/>
</dbReference>
<evidence type="ECO:0000313" key="2">
    <source>
        <dbReference type="EMBL" id="GAA1265177.1"/>
    </source>
</evidence>
<evidence type="ECO:0000259" key="1">
    <source>
        <dbReference type="Pfam" id="PF08940"/>
    </source>
</evidence>
<dbReference type="Pfam" id="PF08940">
    <property type="entry name" value="DUF1918"/>
    <property type="match status" value="1"/>
</dbReference>
<proteinExistence type="predicted"/>
<gene>
    <name evidence="2" type="ORF">GCM10009665_63060</name>
</gene>